<dbReference type="InterPro" id="IPR003613">
    <property type="entry name" value="Ubox_domain"/>
</dbReference>
<evidence type="ECO:0000313" key="3">
    <source>
        <dbReference type="EMBL" id="KAG9334733.1"/>
    </source>
</evidence>
<proteinExistence type="predicted"/>
<dbReference type="InterPro" id="IPR013083">
    <property type="entry name" value="Znf_RING/FYVE/PHD"/>
</dbReference>
<dbReference type="InterPro" id="IPR045696">
    <property type="entry name" value="Ubox5_N"/>
</dbReference>
<dbReference type="InterPro" id="IPR039847">
    <property type="entry name" value="Ubox5"/>
</dbReference>
<dbReference type="Pfam" id="PF04564">
    <property type="entry name" value="U-box"/>
    <property type="match status" value="1"/>
</dbReference>
<dbReference type="PANTHER" id="PTHR13492:SF2">
    <property type="entry name" value="RING FINGER PROTEIN 37"/>
    <property type="match status" value="1"/>
</dbReference>
<feature type="region of interest" description="Disordered" evidence="1">
    <location>
        <begin position="160"/>
        <end position="186"/>
    </location>
</feature>
<dbReference type="GO" id="GO:0005634">
    <property type="term" value="C:nucleus"/>
    <property type="evidence" value="ECO:0007669"/>
    <property type="project" value="TreeGrafter"/>
</dbReference>
<feature type="region of interest" description="Disordered" evidence="1">
    <location>
        <begin position="242"/>
        <end position="272"/>
    </location>
</feature>
<dbReference type="GO" id="GO:0034450">
    <property type="term" value="F:ubiquitin-ubiquitin ligase activity"/>
    <property type="evidence" value="ECO:0007669"/>
    <property type="project" value="TreeGrafter"/>
</dbReference>
<feature type="compositionally biased region" description="Low complexity" evidence="1">
    <location>
        <begin position="380"/>
        <end position="389"/>
    </location>
</feature>
<accession>A0A8T2N3H1</accession>
<feature type="region of interest" description="Disordered" evidence="1">
    <location>
        <begin position="352"/>
        <end position="415"/>
    </location>
</feature>
<organism evidence="3 4">
    <name type="scientific">Albula glossodonta</name>
    <name type="common">roundjaw bonefish</name>
    <dbReference type="NCBI Taxonomy" id="121402"/>
    <lineage>
        <taxon>Eukaryota</taxon>
        <taxon>Metazoa</taxon>
        <taxon>Chordata</taxon>
        <taxon>Craniata</taxon>
        <taxon>Vertebrata</taxon>
        <taxon>Euteleostomi</taxon>
        <taxon>Actinopterygii</taxon>
        <taxon>Neopterygii</taxon>
        <taxon>Teleostei</taxon>
        <taxon>Albuliformes</taxon>
        <taxon>Albulidae</taxon>
        <taxon>Albula</taxon>
    </lineage>
</organism>
<feature type="compositionally biased region" description="Pro residues" evidence="1">
    <location>
        <begin position="246"/>
        <end position="262"/>
    </location>
</feature>
<feature type="domain" description="U-box" evidence="2">
    <location>
        <begin position="268"/>
        <end position="348"/>
    </location>
</feature>
<dbReference type="EMBL" id="JAFBMS010000140">
    <property type="protein sequence ID" value="KAG9334733.1"/>
    <property type="molecule type" value="Genomic_DNA"/>
</dbReference>
<feature type="region of interest" description="Disordered" evidence="1">
    <location>
        <begin position="431"/>
        <end position="486"/>
    </location>
</feature>
<dbReference type="Proteomes" id="UP000824540">
    <property type="component" value="Unassembled WGS sequence"/>
</dbReference>
<evidence type="ECO:0000259" key="2">
    <source>
        <dbReference type="PROSITE" id="PS51698"/>
    </source>
</evidence>
<comment type="caution">
    <text evidence="3">The sequence shown here is derived from an EMBL/GenBank/DDBJ whole genome shotgun (WGS) entry which is preliminary data.</text>
</comment>
<dbReference type="AlphaFoldDB" id="A0A8T2N3H1"/>
<dbReference type="CDD" id="cd16660">
    <property type="entry name" value="RING-Ubox_RNF37"/>
    <property type="match status" value="1"/>
</dbReference>
<evidence type="ECO:0000313" key="4">
    <source>
        <dbReference type="Proteomes" id="UP000824540"/>
    </source>
</evidence>
<dbReference type="PROSITE" id="PS51698">
    <property type="entry name" value="U_BOX"/>
    <property type="match status" value="1"/>
</dbReference>
<dbReference type="InterPro" id="IPR039925">
    <property type="entry name" value="RNF37_RING-Ubox"/>
</dbReference>
<reference evidence="3" key="1">
    <citation type="thesis" date="2021" institute="BYU ScholarsArchive" country="Provo, UT, USA">
        <title>Applications of and Algorithms for Genome Assembly and Genomic Analyses with an Emphasis on Marine Teleosts.</title>
        <authorList>
            <person name="Pickett B.D."/>
        </authorList>
    </citation>
    <scope>NUCLEOTIDE SEQUENCE</scope>
    <source>
        <strain evidence="3">HI-2016</strain>
    </source>
</reference>
<dbReference type="OrthoDB" id="20295at2759"/>
<dbReference type="GO" id="GO:0000209">
    <property type="term" value="P:protein polyubiquitination"/>
    <property type="evidence" value="ECO:0007669"/>
    <property type="project" value="TreeGrafter"/>
</dbReference>
<feature type="compositionally biased region" description="Low complexity" evidence="1">
    <location>
        <begin position="470"/>
        <end position="479"/>
    </location>
</feature>
<sequence>MPYKCSGTTENSSVGGTCFGSDSKLQIWSKSETSGVQESEAMVVDFCLPHFETTVHCNKLSADGYDVSNLLSGDPCVRRRGFKLEYFLRPPVQVTLRFRVKVEVCRVDVQLWPQGMDQGGASRGLEIHTASHTPGRGPQDATFLLVGRCELKDELSVVFSGPHPRPRAPFPEAPPPTSPGTRKSELWSRGVGSLGAVTQLRVTLPNGGAGSPLGLRALAVWGRPARCCPPQEVERIAQAHQNSLKPPNPKPAPLHPQTPPPADSSGTPVPEEFLDPLTQEVMSLPLLLPSGVVIDSCSLEEYQRQEATWGRPPNDPFTGVPFCPRAQPLPCPELKARIDRFLLQGGAVAASGATEGRLGRGTQREQPRPSRLTDCPPTLPGGAPLPAGGVQDRGTETQDFTPGQGPPLDSGVAGTSVARKRALGVQGGWADTFRDSSAAPAVQPVGSSRPLPPSDSGPPVKKARTDTPPSQASSASSGSHEQQLADSLDQALSSVLRGFPAFTAVQHCQSKAPAAVLLQHPRFSAPLWPPVMPPLPVPQTLTETPPSPPAVPGLWSPRPPKRSHSDSLLRTGLPASACTTRQRHALTSLRTEDGPAGSCCLRRMENTCSTV</sequence>
<dbReference type="Pfam" id="PF19318">
    <property type="entry name" value="DUF5918"/>
    <property type="match status" value="1"/>
</dbReference>
<dbReference type="Gene3D" id="3.30.40.10">
    <property type="entry name" value="Zinc/RING finger domain, C3HC4 (zinc finger)"/>
    <property type="match status" value="1"/>
</dbReference>
<feature type="region of interest" description="Disordered" evidence="1">
    <location>
        <begin position="543"/>
        <end position="568"/>
    </location>
</feature>
<name>A0A8T2N3H1_9TELE</name>
<feature type="compositionally biased region" description="Pro residues" evidence="1">
    <location>
        <begin position="167"/>
        <end position="178"/>
    </location>
</feature>
<dbReference type="GO" id="GO:0031625">
    <property type="term" value="F:ubiquitin protein ligase binding"/>
    <property type="evidence" value="ECO:0007669"/>
    <property type="project" value="TreeGrafter"/>
</dbReference>
<dbReference type="SUPFAM" id="SSF57850">
    <property type="entry name" value="RING/U-box"/>
    <property type="match status" value="1"/>
</dbReference>
<protein>
    <recommendedName>
        <fullName evidence="2">U-box domain-containing protein</fullName>
    </recommendedName>
</protein>
<evidence type="ECO:0000256" key="1">
    <source>
        <dbReference type="SAM" id="MobiDB-lite"/>
    </source>
</evidence>
<gene>
    <name evidence="3" type="ORF">JZ751_006570</name>
</gene>
<dbReference type="PANTHER" id="PTHR13492">
    <property type="entry name" value="RING FINGER PROTEIN 37"/>
    <property type="match status" value="1"/>
</dbReference>
<keyword evidence="4" id="KW-1185">Reference proteome</keyword>
<dbReference type="SMART" id="SM00504">
    <property type="entry name" value="Ubox"/>
    <property type="match status" value="1"/>
</dbReference>